<dbReference type="Pfam" id="PF02645">
    <property type="entry name" value="DegV"/>
    <property type="match status" value="1"/>
</dbReference>
<dbReference type="PROSITE" id="PS51482">
    <property type="entry name" value="DEGV"/>
    <property type="match status" value="1"/>
</dbReference>
<keyword evidence="1" id="KW-0446">Lipid-binding</keyword>
<evidence type="ECO:0008006" key="4">
    <source>
        <dbReference type="Google" id="ProtNLM"/>
    </source>
</evidence>
<sequence length="305" mass="34448">MNMQLLIDPSCDLPTSIYEKYNARILPTLLKLNGKEFLDYRGDQYSGFYRQKKYVSGKKVDTEPAPQDVLTKELTEAAKANDHVLVITACRKRSQTYFRIQPIIQSLQDTVAAKIKVVDSRSLFAGESVLAAHALALWQRKHDFTGLRRKLDAISDKIYCYMVPADLMHVRERAQKRGDTDVSWLSAALASTIDVCPIVLFKDEENKTLDKVKGFNNAVDKVLNSVSNFIERKPLLCPYLSITYAGGLEEVTERESYQQLLQKAKERHIKILLAQMSLTSTVHIGLGGFTLGMACDDEPLNYVVH</sequence>
<dbReference type="EMBL" id="BSPD01000056">
    <property type="protein sequence ID" value="GLS26567.1"/>
    <property type="molecule type" value="Genomic_DNA"/>
</dbReference>
<accession>A0AA37T845</accession>
<comment type="caution">
    <text evidence="2">The sequence shown here is derived from an EMBL/GenBank/DDBJ whole genome shotgun (WGS) entry which is preliminary data.</text>
</comment>
<reference evidence="2 3" key="1">
    <citation type="journal article" date="2014" name="Int. J. Syst. Evol. Microbiol.">
        <title>Complete genome sequence of Corynebacterium casei LMG S-19264T (=DSM 44701T), isolated from a smear-ripened cheese.</title>
        <authorList>
            <consortium name="US DOE Joint Genome Institute (JGI-PGF)"/>
            <person name="Walter F."/>
            <person name="Albersmeier A."/>
            <person name="Kalinowski J."/>
            <person name="Ruckert C."/>
        </authorList>
    </citation>
    <scope>NUCLEOTIDE SEQUENCE [LARGE SCALE GENOMIC DNA]</scope>
    <source>
        <strain evidence="2 3">NBRC 110095</strain>
    </source>
</reference>
<evidence type="ECO:0000313" key="2">
    <source>
        <dbReference type="EMBL" id="GLS26567.1"/>
    </source>
</evidence>
<dbReference type="NCBIfam" id="TIGR00762">
    <property type="entry name" value="DegV"/>
    <property type="match status" value="1"/>
</dbReference>
<dbReference type="RefSeq" id="WP_232593160.1">
    <property type="nucleotide sequence ID" value="NZ_BSPD01000056.1"/>
</dbReference>
<dbReference type="PANTHER" id="PTHR33434:SF2">
    <property type="entry name" value="FATTY ACID-BINDING PROTEIN TM_1468"/>
    <property type="match status" value="1"/>
</dbReference>
<dbReference type="SUPFAM" id="SSF82549">
    <property type="entry name" value="DAK1/DegV-like"/>
    <property type="match status" value="1"/>
</dbReference>
<evidence type="ECO:0000256" key="1">
    <source>
        <dbReference type="ARBA" id="ARBA00023121"/>
    </source>
</evidence>
<gene>
    <name evidence="2" type="ORF">GCM10007877_22830</name>
</gene>
<dbReference type="AlphaFoldDB" id="A0AA37T845"/>
<dbReference type="Proteomes" id="UP001156870">
    <property type="component" value="Unassembled WGS sequence"/>
</dbReference>
<dbReference type="InterPro" id="IPR003797">
    <property type="entry name" value="DegV"/>
</dbReference>
<dbReference type="GO" id="GO:0008289">
    <property type="term" value="F:lipid binding"/>
    <property type="evidence" value="ECO:0007669"/>
    <property type="project" value="UniProtKB-KW"/>
</dbReference>
<proteinExistence type="predicted"/>
<dbReference type="InterPro" id="IPR043168">
    <property type="entry name" value="DegV_C"/>
</dbReference>
<name>A0AA37T845_9GAMM</name>
<dbReference type="PANTHER" id="PTHR33434">
    <property type="entry name" value="DEGV DOMAIN-CONTAINING PROTEIN DR_1986-RELATED"/>
    <property type="match status" value="1"/>
</dbReference>
<dbReference type="Gene3D" id="3.40.50.10170">
    <property type="match status" value="1"/>
</dbReference>
<dbReference type="InterPro" id="IPR050270">
    <property type="entry name" value="DegV_domain_contain"/>
</dbReference>
<keyword evidence="3" id="KW-1185">Reference proteome</keyword>
<evidence type="ECO:0000313" key="3">
    <source>
        <dbReference type="Proteomes" id="UP001156870"/>
    </source>
</evidence>
<protein>
    <recommendedName>
        <fullName evidence="4">DegV family EDD domain-containing protein</fullName>
    </recommendedName>
</protein>
<dbReference type="Gene3D" id="3.30.1180.10">
    <property type="match status" value="1"/>
</dbReference>
<organism evidence="2 3">
    <name type="scientific">Marinibactrum halimedae</name>
    <dbReference type="NCBI Taxonomy" id="1444977"/>
    <lineage>
        <taxon>Bacteria</taxon>
        <taxon>Pseudomonadati</taxon>
        <taxon>Pseudomonadota</taxon>
        <taxon>Gammaproteobacteria</taxon>
        <taxon>Cellvibrionales</taxon>
        <taxon>Cellvibrionaceae</taxon>
        <taxon>Marinibactrum</taxon>
    </lineage>
</organism>